<evidence type="ECO:0000313" key="1">
    <source>
        <dbReference type="EMBL" id="EYF07441.1"/>
    </source>
</evidence>
<evidence type="ECO:0000313" key="2">
    <source>
        <dbReference type="Proteomes" id="UP000019678"/>
    </source>
</evidence>
<name>A0A017TFP8_9BACT</name>
<dbReference type="Proteomes" id="UP000019678">
    <property type="component" value="Unassembled WGS sequence"/>
</dbReference>
<organism evidence="1 2">
    <name type="scientific">Chondromyces apiculatus DSM 436</name>
    <dbReference type="NCBI Taxonomy" id="1192034"/>
    <lineage>
        <taxon>Bacteria</taxon>
        <taxon>Pseudomonadati</taxon>
        <taxon>Myxococcota</taxon>
        <taxon>Polyangia</taxon>
        <taxon>Polyangiales</taxon>
        <taxon>Polyangiaceae</taxon>
        <taxon>Chondromyces</taxon>
    </lineage>
</organism>
<protein>
    <submittedName>
        <fullName evidence="1">Uncharacterized protein</fullName>
    </submittedName>
</protein>
<reference evidence="1 2" key="1">
    <citation type="submission" date="2013-05" db="EMBL/GenBank/DDBJ databases">
        <title>Genome assembly of Chondromyces apiculatus DSM 436.</title>
        <authorList>
            <person name="Sharma G."/>
            <person name="Khatri I."/>
            <person name="Kaur C."/>
            <person name="Mayilraj S."/>
            <person name="Subramanian S."/>
        </authorList>
    </citation>
    <scope>NUCLEOTIDE SEQUENCE [LARGE SCALE GENOMIC DNA]</scope>
    <source>
        <strain evidence="1 2">DSM 436</strain>
    </source>
</reference>
<dbReference type="EMBL" id="ASRX01000010">
    <property type="protein sequence ID" value="EYF07441.1"/>
    <property type="molecule type" value="Genomic_DNA"/>
</dbReference>
<comment type="caution">
    <text evidence="1">The sequence shown here is derived from an EMBL/GenBank/DDBJ whole genome shotgun (WGS) entry which is preliminary data.</text>
</comment>
<dbReference type="OrthoDB" id="5505260at2"/>
<sequence length="68" mass="7722">MPTWSIETWFAWFSGSGDVDETASYKQRAGAITPSEAARSWFEKPRADEGVHIPSLHDARLEMRRLSP</sequence>
<accession>A0A017TFP8</accession>
<gene>
    <name evidence="1" type="ORF">CAP_0194</name>
</gene>
<dbReference type="RefSeq" id="WP_044237753.1">
    <property type="nucleotide sequence ID" value="NZ_ASRX01000010.1"/>
</dbReference>
<keyword evidence="2" id="KW-1185">Reference proteome</keyword>
<proteinExistence type="predicted"/>
<dbReference type="STRING" id="1192034.CAP_0194"/>
<dbReference type="AlphaFoldDB" id="A0A017TFP8"/>